<name>A0A0A9AZ37_ARUDO</name>
<evidence type="ECO:0000313" key="1">
    <source>
        <dbReference type="EMBL" id="JAD56401.1"/>
    </source>
</evidence>
<organism evidence="1">
    <name type="scientific">Arundo donax</name>
    <name type="common">Giant reed</name>
    <name type="synonym">Donax arundinaceus</name>
    <dbReference type="NCBI Taxonomy" id="35708"/>
    <lineage>
        <taxon>Eukaryota</taxon>
        <taxon>Viridiplantae</taxon>
        <taxon>Streptophyta</taxon>
        <taxon>Embryophyta</taxon>
        <taxon>Tracheophyta</taxon>
        <taxon>Spermatophyta</taxon>
        <taxon>Magnoliopsida</taxon>
        <taxon>Liliopsida</taxon>
        <taxon>Poales</taxon>
        <taxon>Poaceae</taxon>
        <taxon>PACMAD clade</taxon>
        <taxon>Arundinoideae</taxon>
        <taxon>Arundineae</taxon>
        <taxon>Arundo</taxon>
    </lineage>
</organism>
<dbReference type="EMBL" id="GBRH01241494">
    <property type="protein sequence ID" value="JAD56401.1"/>
    <property type="molecule type" value="Transcribed_RNA"/>
</dbReference>
<sequence>MQGNLVISCGSVMRGNGTSWSVPVYILGRHFPNAFLGDEDPVPPNGDPHPMHGLV</sequence>
<dbReference type="AlphaFoldDB" id="A0A0A9AZ37"/>
<protein>
    <submittedName>
        <fullName evidence="1">Uncharacterized protein</fullName>
    </submittedName>
</protein>
<proteinExistence type="predicted"/>
<reference evidence="1" key="2">
    <citation type="journal article" date="2015" name="Data Brief">
        <title>Shoot transcriptome of the giant reed, Arundo donax.</title>
        <authorList>
            <person name="Barrero R.A."/>
            <person name="Guerrero F.D."/>
            <person name="Moolhuijzen P."/>
            <person name="Goolsby J.A."/>
            <person name="Tidwell J."/>
            <person name="Bellgard S.E."/>
            <person name="Bellgard M.I."/>
        </authorList>
    </citation>
    <scope>NUCLEOTIDE SEQUENCE</scope>
    <source>
        <tissue evidence="1">Shoot tissue taken approximately 20 cm above the soil surface</tissue>
    </source>
</reference>
<reference evidence="1" key="1">
    <citation type="submission" date="2014-09" db="EMBL/GenBank/DDBJ databases">
        <authorList>
            <person name="Magalhaes I.L.F."/>
            <person name="Oliveira U."/>
            <person name="Santos F.R."/>
            <person name="Vidigal T.H.D.A."/>
            <person name="Brescovit A.D."/>
            <person name="Santos A.J."/>
        </authorList>
    </citation>
    <scope>NUCLEOTIDE SEQUENCE</scope>
    <source>
        <tissue evidence="1">Shoot tissue taken approximately 20 cm above the soil surface</tissue>
    </source>
</reference>
<accession>A0A0A9AZ37</accession>